<dbReference type="Gene3D" id="3.40.190.10">
    <property type="entry name" value="Periplasmic binding protein-like II"/>
    <property type="match status" value="2"/>
</dbReference>
<organism evidence="1 2">
    <name type="scientific">Saccharophagus degradans</name>
    <dbReference type="NCBI Taxonomy" id="86304"/>
    <lineage>
        <taxon>Bacteria</taxon>
        <taxon>Pseudomonadati</taxon>
        <taxon>Pseudomonadota</taxon>
        <taxon>Gammaproteobacteria</taxon>
        <taxon>Cellvibrionales</taxon>
        <taxon>Cellvibrionaceae</taxon>
        <taxon>Saccharophagus</taxon>
    </lineage>
</organism>
<comment type="caution">
    <text evidence="1">The sequence shown here is derived from an EMBL/GenBank/DDBJ whole genome shotgun (WGS) entry which is preliminary data.</text>
</comment>
<dbReference type="EMBL" id="JAUOPB010000010">
    <property type="protein sequence ID" value="MDO6423655.1"/>
    <property type="molecule type" value="Genomic_DNA"/>
</dbReference>
<accession>A0AAW7X7V5</accession>
<protein>
    <recommendedName>
        <fullName evidence="3">Solute-binding protein family 3/N-terminal domain-containing protein</fullName>
    </recommendedName>
</protein>
<evidence type="ECO:0000313" key="2">
    <source>
        <dbReference type="Proteomes" id="UP001169760"/>
    </source>
</evidence>
<dbReference type="AlphaFoldDB" id="A0AAW7X7V5"/>
<gene>
    <name evidence="1" type="ORF">Q4521_14325</name>
</gene>
<sequence>MHIFWQANLFLLLGWLVLGSIAVQADQSQPVRTLYMPKSHSNSGNPFRTFYWELANIALHPARSQCNNLELKEKQEWVSYERLRLQLKENKKMDIIWGVTSYVRETELQPIKIDLLKGLNGYRAIVVKKSRIEEFQNSNLTALQKYSVGSAYHWIDSKVLAANGFKVVTFSDFNTMYPMLEHGRFGFASRGLDQLWDELSLAPDQAIAPVPNLYFHYELPVYFFVRNDDKKLAGCMRTGLLAAIADGSYQKLYDGVRSFKEGEKLLQQKGNTIIELVNPFSIAPYTN</sequence>
<dbReference type="SUPFAM" id="SSF53850">
    <property type="entry name" value="Periplasmic binding protein-like II"/>
    <property type="match status" value="1"/>
</dbReference>
<name>A0AAW7X7V5_9GAMM</name>
<dbReference type="Proteomes" id="UP001169760">
    <property type="component" value="Unassembled WGS sequence"/>
</dbReference>
<proteinExistence type="predicted"/>
<dbReference type="RefSeq" id="WP_303493252.1">
    <property type="nucleotide sequence ID" value="NZ_JAUOPB010000010.1"/>
</dbReference>
<evidence type="ECO:0000313" key="1">
    <source>
        <dbReference type="EMBL" id="MDO6423655.1"/>
    </source>
</evidence>
<evidence type="ECO:0008006" key="3">
    <source>
        <dbReference type="Google" id="ProtNLM"/>
    </source>
</evidence>
<reference evidence="1" key="1">
    <citation type="submission" date="2023-07" db="EMBL/GenBank/DDBJ databases">
        <title>Genome content predicts the carbon catabolic preferences of heterotrophic bacteria.</title>
        <authorList>
            <person name="Gralka M."/>
        </authorList>
    </citation>
    <scope>NUCLEOTIDE SEQUENCE</scope>
    <source>
        <strain evidence="1">I3M17_2</strain>
    </source>
</reference>